<keyword evidence="1" id="KW-0812">Transmembrane</keyword>
<feature type="transmembrane region" description="Helical" evidence="1">
    <location>
        <begin position="122"/>
        <end position="140"/>
    </location>
</feature>
<dbReference type="EMBL" id="LZEU01000001">
    <property type="protein sequence ID" value="MBC9249281.1"/>
    <property type="molecule type" value="Genomic_DNA"/>
</dbReference>
<feature type="transmembrane region" description="Helical" evidence="1">
    <location>
        <begin position="6"/>
        <end position="23"/>
    </location>
</feature>
<feature type="transmembrane region" description="Helical" evidence="1">
    <location>
        <begin position="147"/>
        <end position="165"/>
    </location>
</feature>
<name>A0ABR7RVH8_AQUAC</name>
<reference evidence="2 3" key="1">
    <citation type="submission" date="2016-06" db="EMBL/GenBank/DDBJ databases">
        <authorList>
            <person name="Ramos C."/>
            <person name="Pintado A."/>
            <person name="Crespo-Gomez J.I."/>
        </authorList>
    </citation>
    <scope>NUCLEOTIDE SEQUENCE [LARGE SCALE GENOMIC DNA]</scope>
    <source>
        <strain evidence="2 3">AVO110</strain>
    </source>
</reference>
<feature type="transmembrane region" description="Helical" evidence="1">
    <location>
        <begin position="66"/>
        <end position="85"/>
    </location>
</feature>
<sequence length="210" mass="22079">MQYSTALSDGLLALACLASLLWLRPHFAGQPLLRALLLGFGLTATAALCGVVRYGLEPGWVEIHRALSQLSSALGLPLLGLAALCLGRGNAWGRPTWTALVLGLVALLIGARWLGVDSGYRLGVNLASLLLILHAGLAHWPRRQPGLLGAGVVALFLIAGLAVGSDGFIGPLPRVDLFHGLLTLAYPLLAWQLLSLARLPLATEIPVKTL</sequence>
<proteinExistence type="predicted"/>
<keyword evidence="3" id="KW-1185">Reference proteome</keyword>
<feature type="transmembrane region" description="Helical" evidence="1">
    <location>
        <begin position="35"/>
        <end position="54"/>
    </location>
</feature>
<evidence type="ECO:0000313" key="3">
    <source>
        <dbReference type="Proteomes" id="UP000744555"/>
    </source>
</evidence>
<dbReference type="RefSeq" id="WP_187804431.1">
    <property type="nucleotide sequence ID" value="NZ_LZEU01000001.1"/>
</dbReference>
<dbReference type="InterPro" id="IPR054235">
    <property type="entry name" value="DUF6962"/>
</dbReference>
<feature type="transmembrane region" description="Helical" evidence="1">
    <location>
        <begin position="177"/>
        <end position="194"/>
    </location>
</feature>
<keyword evidence="1" id="KW-1133">Transmembrane helix</keyword>
<gene>
    <name evidence="2" type="ORF">A9179_03215</name>
</gene>
<accession>A0ABR7RVH8</accession>
<evidence type="ECO:0008006" key="4">
    <source>
        <dbReference type="Google" id="ProtNLM"/>
    </source>
</evidence>
<protein>
    <recommendedName>
        <fullName evidence="4">DUF998 domain-containing protein</fullName>
    </recommendedName>
</protein>
<feature type="transmembrane region" description="Helical" evidence="1">
    <location>
        <begin position="97"/>
        <end position="116"/>
    </location>
</feature>
<evidence type="ECO:0000256" key="1">
    <source>
        <dbReference type="SAM" id="Phobius"/>
    </source>
</evidence>
<dbReference type="Pfam" id="PF22285">
    <property type="entry name" value="DUF6962"/>
    <property type="match status" value="1"/>
</dbReference>
<dbReference type="Proteomes" id="UP000744555">
    <property type="component" value="Unassembled WGS sequence"/>
</dbReference>
<keyword evidence="1" id="KW-0472">Membrane</keyword>
<organism evidence="2 3">
    <name type="scientific">Aquipseudomonas alcaligenes</name>
    <name type="common">Pseudomonas alcaligenes</name>
    <dbReference type="NCBI Taxonomy" id="43263"/>
    <lineage>
        <taxon>Bacteria</taxon>
        <taxon>Pseudomonadati</taxon>
        <taxon>Pseudomonadota</taxon>
        <taxon>Gammaproteobacteria</taxon>
        <taxon>Pseudomonadales</taxon>
        <taxon>Pseudomonadaceae</taxon>
        <taxon>Aquipseudomonas</taxon>
    </lineage>
</organism>
<evidence type="ECO:0000313" key="2">
    <source>
        <dbReference type="EMBL" id="MBC9249281.1"/>
    </source>
</evidence>
<comment type="caution">
    <text evidence="2">The sequence shown here is derived from an EMBL/GenBank/DDBJ whole genome shotgun (WGS) entry which is preliminary data.</text>
</comment>